<keyword evidence="3" id="KW-1185">Reference proteome</keyword>
<evidence type="ECO:0000313" key="2">
    <source>
        <dbReference type="EMBL" id="KAJ1188135.1"/>
    </source>
</evidence>
<protein>
    <submittedName>
        <fullName evidence="2">Uncharacterized protein</fullName>
    </submittedName>
</protein>
<sequence>MRQARLHCIAIQGKQTLGCAACIALSRSIEDAFSDAREATLVQAEHMHGPAPDLCCATVGKETVNQRWVQAANGWSSGSEASRRAEAKIEVSGKAADGRIKESGSREARARGGEERTPGEHQGDNRHTLPATFQEEHGCTKYDPS</sequence>
<feature type="compositionally biased region" description="Basic and acidic residues" evidence="1">
    <location>
        <begin position="134"/>
        <end position="145"/>
    </location>
</feature>
<dbReference type="AlphaFoldDB" id="A0AAV7UGJ7"/>
<dbReference type="Proteomes" id="UP001066276">
    <property type="component" value="Chromosome 3_1"/>
</dbReference>
<evidence type="ECO:0000313" key="3">
    <source>
        <dbReference type="Proteomes" id="UP001066276"/>
    </source>
</evidence>
<evidence type="ECO:0000256" key="1">
    <source>
        <dbReference type="SAM" id="MobiDB-lite"/>
    </source>
</evidence>
<dbReference type="EMBL" id="JANPWB010000005">
    <property type="protein sequence ID" value="KAJ1188135.1"/>
    <property type="molecule type" value="Genomic_DNA"/>
</dbReference>
<feature type="region of interest" description="Disordered" evidence="1">
    <location>
        <begin position="74"/>
        <end position="145"/>
    </location>
</feature>
<name>A0AAV7UGJ7_PLEWA</name>
<comment type="caution">
    <text evidence="2">The sequence shown here is derived from an EMBL/GenBank/DDBJ whole genome shotgun (WGS) entry which is preliminary data.</text>
</comment>
<organism evidence="2 3">
    <name type="scientific">Pleurodeles waltl</name>
    <name type="common">Iberian ribbed newt</name>
    <dbReference type="NCBI Taxonomy" id="8319"/>
    <lineage>
        <taxon>Eukaryota</taxon>
        <taxon>Metazoa</taxon>
        <taxon>Chordata</taxon>
        <taxon>Craniata</taxon>
        <taxon>Vertebrata</taxon>
        <taxon>Euteleostomi</taxon>
        <taxon>Amphibia</taxon>
        <taxon>Batrachia</taxon>
        <taxon>Caudata</taxon>
        <taxon>Salamandroidea</taxon>
        <taxon>Salamandridae</taxon>
        <taxon>Pleurodelinae</taxon>
        <taxon>Pleurodeles</taxon>
    </lineage>
</organism>
<proteinExistence type="predicted"/>
<accession>A0AAV7UGJ7</accession>
<feature type="compositionally biased region" description="Basic and acidic residues" evidence="1">
    <location>
        <begin position="81"/>
        <end position="127"/>
    </location>
</feature>
<reference evidence="2" key="1">
    <citation type="journal article" date="2022" name="bioRxiv">
        <title>Sequencing and chromosome-scale assembly of the giantPleurodeles waltlgenome.</title>
        <authorList>
            <person name="Brown T."/>
            <person name="Elewa A."/>
            <person name="Iarovenko S."/>
            <person name="Subramanian E."/>
            <person name="Araus A.J."/>
            <person name="Petzold A."/>
            <person name="Susuki M."/>
            <person name="Suzuki K.-i.T."/>
            <person name="Hayashi T."/>
            <person name="Toyoda A."/>
            <person name="Oliveira C."/>
            <person name="Osipova E."/>
            <person name="Leigh N.D."/>
            <person name="Simon A."/>
            <person name="Yun M.H."/>
        </authorList>
    </citation>
    <scope>NUCLEOTIDE SEQUENCE</scope>
    <source>
        <strain evidence="2">20211129_DDA</strain>
        <tissue evidence="2">Liver</tissue>
    </source>
</reference>
<gene>
    <name evidence="2" type="ORF">NDU88_004900</name>
</gene>